<dbReference type="InterPro" id="IPR024508">
    <property type="entry name" value="DUF3226"/>
</dbReference>
<organism evidence="1 2">
    <name type="scientific">Candidatus Thiodubiliella endoseptemdiera</name>
    <dbReference type="NCBI Taxonomy" id="2738886"/>
    <lineage>
        <taxon>Bacteria</taxon>
        <taxon>Pseudomonadati</taxon>
        <taxon>Pseudomonadota</taxon>
        <taxon>Gammaproteobacteria</taxon>
        <taxon>Candidatus Pseudothioglobaceae</taxon>
        <taxon>Candidatus Thiodubiliella</taxon>
    </lineage>
</organism>
<name>A0A853F3Z3_9GAMM</name>
<comment type="caution">
    <text evidence="1">The sequence shown here is derived from an EMBL/GenBank/DDBJ whole genome shotgun (WGS) entry which is preliminary data.</text>
</comment>
<dbReference type="AlphaFoldDB" id="A0A853F3Z3"/>
<evidence type="ECO:0000313" key="2">
    <source>
        <dbReference type="Proteomes" id="UP000568751"/>
    </source>
</evidence>
<accession>A0A853F3Z3</accession>
<proteinExistence type="predicted"/>
<gene>
    <name evidence="1" type="ORF">H0A76_03070</name>
</gene>
<dbReference type="EMBL" id="JACCHT010000001">
    <property type="protein sequence ID" value="NYT26970.1"/>
    <property type="molecule type" value="Genomic_DNA"/>
</dbReference>
<evidence type="ECO:0000313" key="1">
    <source>
        <dbReference type="EMBL" id="NYT26970.1"/>
    </source>
</evidence>
<dbReference type="Proteomes" id="UP000568751">
    <property type="component" value="Unassembled WGS sequence"/>
</dbReference>
<protein>
    <submittedName>
        <fullName evidence="1">Uncharacterized protein</fullName>
    </submittedName>
</protein>
<dbReference type="Pfam" id="PF11536">
    <property type="entry name" value="DUF3226"/>
    <property type="match status" value="1"/>
</dbReference>
<sequence length="202" mass="23253">MSLVKYICQKRLRIKFPNSVKKSPIAKVNLVDIHQCEDFYIIDIKGQDNLLHALKTIIAPFLRGTERIGIIQDADNDFNASKVSIEKAITDSEIPREKIQCFLTPNNKDIGDLETLLLSTIAKGNKIMSCFDDYKTCLQEQQTIHTKALNKGQVYAYTMYSQQGENLYKPQDSFIHKDIDTKLWDLDNKKFKPLIDFILSTF</sequence>
<reference evidence="1 2" key="1">
    <citation type="submission" date="2020-05" db="EMBL/GenBank/DDBJ databases">
        <title>Horizontal transmission and recombination maintain forever young bacterial symbiont genomes.</title>
        <authorList>
            <person name="Russell S.L."/>
            <person name="Pepper-Tunick E."/>
            <person name="Svedberg J."/>
            <person name="Byrne A."/>
            <person name="Ruelas Castillo J."/>
            <person name="Vollmers C."/>
            <person name="Beinart R.A."/>
            <person name="Corbett-Detig R."/>
        </authorList>
    </citation>
    <scope>NUCLEOTIDE SEQUENCE [LARGE SCALE GENOMIC DNA]</scope>
    <source>
        <strain evidence="1">455</strain>
    </source>
</reference>